<evidence type="ECO:0000313" key="1">
    <source>
        <dbReference type="EMBL" id="OIQ85485.1"/>
    </source>
</evidence>
<gene>
    <name evidence="1" type="ORF">GALL_326900</name>
</gene>
<accession>A0A1J5RBG3</accession>
<evidence type="ECO:0008006" key="2">
    <source>
        <dbReference type="Google" id="ProtNLM"/>
    </source>
</evidence>
<sequence length="133" mass="13433">MVPAPDAANPVCASVILALPQSLAGLHRISTTSQGTAAWGDTTTSVVLRCGATPLGPTTDPCVTITDAAGTSVDWVVTANGSRAGGSWAFVTYGRTPSVELTIPQALAAEQPDTILMEVGQAADVVPPTRACT</sequence>
<comment type="caution">
    <text evidence="1">The sequence shown here is derived from an EMBL/GenBank/DDBJ whole genome shotgun (WGS) entry which is preliminary data.</text>
</comment>
<dbReference type="AlphaFoldDB" id="A0A1J5RBG3"/>
<proteinExistence type="predicted"/>
<dbReference type="Pfam" id="PF12028">
    <property type="entry name" value="DUF3515"/>
    <property type="match status" value="1"/>
</dbReference>
<organism evidence="1">
    <name type="scientific">mine drainage metagenome</name>
    <dbReference type="NCBI Taxonomy" id="410659"/>
    <lineage>
        <taxon>unclassified sequences</taxon>
        <taxon>metagenomes</taxon>
        <taxon>ecological metagenomes</taxon>
    </lineage>
</organism>
<dbReference type="EMBL" id="MLJW01000541">
    <property type="protein sequence ID" value="OIQ85485.1"/>
    <property type="molecule type" value="Genomic_DNA"/>
</dbReference>
<name>A0A1J5RBG3_9ZZZZ</name>
<protein>
    <recommendedName>
        <fullName evidence="2">DUF3515 family protein</fullName>
    </recommendedName>
</protein>
<dbReference type="InterPro" id="IPR021903">
    <property type="entry name" value="DUF3515"/>
</dbReference>
<reference evidence="1" key="1">
    <citation type="submission" date="2016-10" db="EMBL/GenBank/DDBJ databases">
        <title>Sequence of Gallionella enrichment culture.</title>
        <authorList>
            <person name="Poehlein A."/>
            <person name="Muehling M."/>
            <person name="Daniel R."/>
        </authorList>
    </citation>
    <scope>NUCLEOTIDE SEQUENCE</scope>
</reference>